<feature type="region of interest" description="Disordered" evidence="1">
    <location>
        <begin position="36"/>
        <end position="62"/>
    </location>
</feature>
<keyword evidence="4" id="KW-1185">Reference proteome</keyword>
<organism evidence="3 4">
    <name type="scientific">Nocardia aurantia</name>
    <dbReference type="NCBI Taxonomy" id="2585199"/>
    <lineage>
        <taxon>Bacteria</taxon>
        <taxon>Bacillati</taxon>
        <taxon>Actinomycetota</taxon>
        <taxon>Actinomycetes</taxon>
        <taxon>Mycobacteriales</taxon>
        <taxon>Nocardiaceae</taxon>
        <taxon>Nocardia</taxon>
    </lineage>
</organism>
<comment type="caution">
    <text evidence="3">The sequence shown here is derived from an EMBL/GenBank/DDBJ whole genome shotgun (WGS) entry which is preliminary data.</text>
</comment>
<dbReference type="Pfam" id="PF13193">
    <property type="entry name" value="AMP-binding_C"/>
    <property type="match status" value="1"/>
</dbReference>
<feature type="compositionally biased region" description="Basic and acidic residues" evidence="1">
    <location>
        <begin position="43"/>
        <end position="55"/>
    </location>
</feature>
<reference evidence="3 4" key="1">
    <citation type="submission" date="2019-10" db="EMBL/GenBank/DDBJ databases">
        <title>Nocardia macrotermitis sp. nov. and Nocardia aurantia sp. nov., isolated from the gut of fungus growing-termite Macrotermes natalensis.</title>
        <authorList>
            <person name="Benndorf R."/>
            <person name="Schwitalla J."/>
            <person name="Martin K."/>
            <person name="De Beer W."/>
            <person name="Kaster A.-K."/>
            <person name="Vollmers J."/>
            <person name="Poulsen M."/>
            <person name="Beemelmanns C."/>
        </authorList>
    </citation>
    <scope>NUCLEOTIDE SEQUENCE [LARGE SCALE GENOMIC DNA]</scope>
    <source>
        <strain evidence="3 4">RB56</strain>
    </source>
</reference>
<evidence type="ECO:0000313" key="4">
    <source>
        <dbReference type="Proteomes" id="UP000431401"/>
    </source>
</evidence>
<proteinExistence type="predicted"/>
<dbReference type="AlphaFoldDB" id="A0A7K0DWJ3"/>
<protein>
    <recommendedName>
        <fullName evidence="2">AMP-binding enzyme C-terminal domain-containing protein</fullName>
    </recommendedName>
</protein>
<dbReference type="EMBL" id="WEGI01000010">
    <property type="protein sequence ID" value="MQY29204.1"/>
    <property type="molecule type" value="Genomic_DNA"/>
</dbReference>
<evidence type="ECO:0000313" key="3">
    <source>
        <dbReference type="EMBL" id="MQY29204.1"/>
    </source>
</evidence>
<feature type="domain" description="AMP-binding enzyme C-terminal" evidence="2">
    <location>
        <begin position="5"/>
        <end position="41"/>
    </location>
</feature>
<evidence type="ECO:0000259" key="2">
    <source>
        <dbReference type="Pfam" id="PF13193"/>
    </source>
</evidence>
<gene>
    <name evidence="3" type="ORF">NRB56_47940</name>
</gene>
<name>A0A7K0DWJ3_9NOCA</name>
<dbReference type="SUPFAM" id="SSF56801">
    <property type="entry name" value="Acetyl-CoA synthetase-like"/>
    <property type="match status" value="1"/>
</dbReference>
<accession>A0A7K0DWJ3</accession>
<dbReference type="Proteomes" id="UP000431401">
    <property type="component" value="Unassembled WGS sequence"/>
</dbReference>
<dbReference type="Gene3D" id="3.30.300.30">
    <property type="match status" value="1"/>
</dbReference>
<dbReference type="InterPro" id="IPR025110">
    <property type="entry name" value="AMP-bd_C"/>
</dbReference>
<evidence type="ECO:0000256" key="1">
    <source>
        <dbReference type="SAM" id="MobiDB-lite"/>
    </source>
</evidence>
<sequence length="62" mass="6407">MGAAEPTPAELIAHVKSRLAGYKAPKSIAVVATVPRSPNGKADYPRAREIAEGTHRGTTPAA</sequence>
<dbReference type="InterPro" id="IPR045851">
    <property type="entry name" value="AMP-bd_C_sf"/>
</dbReference>